<keyword evidence="8 15" id="KW-0472">Membrane</keyword>
<gene>
    <name evidence="16" type="ORF">LP43_1091</name>
</gene>
<dbReference type="STRING" id="392484.LP43_1091"/>
<keyword evidence="3" id="KW-0997">Cell inner membrane</keyword>
<dbReference type="RefSeq" id="WP_036312794.1">
    <property type="nucleotide sequence ID" value="NZ_JADFAB010000007.1"/>
</dbReference>
<sequence length="135" mass="15213">MTATTIWTIFVLAVIFAALIGFAIGRRQAPGGTAQLKDIQDQHETELAQKQLELEAYQQKVHDHYDKTATVFKNMAGSYKELFDHLSVGYEQLGNLSDKRILPERAGALLDGSEPHKKENDFMNPHDQDEDALTR</sequence>
<keyword evidence="6" id="KW-0133">Cell shape</keyword>
<feature type="region of interest" description="Disordered" evidence="14">
    <location>
        <begin position="107"/>
        <end position="135"/>
    </location>
</feature>
<evidence type="ECO:0000256" key="4">
    <source>
        <dbReference type="ARBA" id="ARBA00022618"/>
    </source>
</evidence>
<evidence type="ECO:0000256" key="10">
    <source>
        <dbReference type="ARBA" id="ARBA00035657"/>
    </source>
</evidence>
<evidence type="ECO:0000256" key="2">
    <source>
        <dbReference type="ARBA" id="ARBA00022475"/>
    </source>
</evidence>
<evidence type="ECO:0000256" key="15">
    <source>
        <dbReference type="SAM" id="Phobius"/>
    </source>
</evidence>
<evidence type="ECO:0000256" key="6">
    <source>
        <dbReference type="ARBA" id="ARBA00022960"/>
    </source>
</evidence>
<evidence type="ECO:0000256" key="1">
    <source>
        <dbReference type="ARBA" id="ARBA00004377"/>
    </source>
</evidence>
<feature type="coiled-coil region" evidence="13">
    <location>
        <begin position="40"/>
        <end position="67"/>
    </location>
</feature>
<dbReference type="PANTHER" id="PTHR39579">
    <property type="entry name" value="INNER MEMBRANE PROTEIN YHCB"/>
    <property type="match status" value="1"/>
</dbReference>
<evidence type="ECO:0000256" key="14">
    <source>
        <dbReference type="SAM" id="MobiDB-lite"/>
    </source>
</evidence>
<keyword evidence="9" id="KW-0131">Cell cycle</keyword>
<dbReference type="GO" id="GO:0008360">
    <property type="term" value="P:regulation of cell shape"/>
    <property type="evidence" value="ECO:0007669"/>
    <property type="project" value="UniProtKB-KW"/>
</dbReference>
<keyword evidence="5 15" id="KW-0812">Transmembrane</keyword>
<evidence type="ECO:0000256" key="3">
    <source>
        <dbReference type="ARBA" id="ARBA00022519"/>
    </source>
</evidence>
<evidence type="ECO:0000256" key="9">
    <source>
        <dbReference type="ARBA" id="ARBA00023306"/>
    </source>
</evidence>
<dbReference type="PANTHER" id="PTHR39579:SF1">
    <property type="entry name" value="INNER MEMBRANE PROTEIN YHCB"/>
    <property type="match status" value="1"/>
</dbReference>
<organism evidence="16 17">
    <name type="scientific">Methylophaga thiooxydans</name>
    <dbReference type="NCBI Taxonomy" id="392484"/>
    <lineage>
        <taxon>Bacteria</taxon>
        <taxon>Pseudomonadati</taxon>
        <taxon>Pseudomonadota</taxon>
        <taxon>Gammaproteobacteria</taxon>
        <taxon>Thiotrichales</taxon>
        <taxon>Piscirickettsiaceae</taxon>
        <taxon>Methylophaga</taxon>
    </lineage>
</organism>
<keyword evidence="4" id="KW-0132">Cell division</keyword>
<dbReference type="GO" id="GO:0005886">
    <property type="term" value="C:plasma membrane"/>
    <property type="evidence" value="ECO:0007669"/>
    <property type="project" value="UniProtKB-SubCell"/>
</dbReference>
<proteinExistence type="inferred from homology"/>
<dbReference type="EMBL" id="JRQD01000002">
    <property type="protein sequence ID" value="KGM07480.1"/>
    <property type="molecule type" value="Genomic_DNA"/>
</dbReference>
<evidence type="ECO:0000256" key="5">
    <source>
        <dbReference type="ARBA" id="ARBA00022692"/>
    </source>
</evidence>
<dbReference type="AlphaFoldDB" id="A0A0A0BHV9"/>
<comment type="subcellular location">
    <subcellularLocation>
        <location evidence="1">Cell inner membrane</location>
        <topology evidence="1">Single-pass membrane protein</topology>
    </subcellularLocation>
</comment>
<dbReference type="Pfam" id="PF06295">
    <property type="entry name" value="ZapG-like"/>
    <property type="match status" value="1"/>
</dbReference>
<dbReference type="InterPro" id="IPR009386">
    <property type="entry name" value="ZapG-like"/>
</dbReference>
<name>A0A0A0BHV9_9GAMM</name>
<evidence type="ECO:0000256" key="12">
    <source>
        <dbReference type="ARBA" id="ARBA00035727"/>
    </source>
</evidence>
<protein>
    <recommendedName>
        <fullName evidence="11">Z-ring associated protein G</fullName>
    </recommendedName>
    <alternativeName>
        <fullName evidence="12">Cell division protein ZapG</fullName>
    </alternativeName>
</protein>
<feature type="compositionally biased region" description="Basic and acidic residues" evidence="14">
    <location>
        <begin position="113"/>
        <end position="135"/>
    </location>
</feature>
<evidence type="ECO:0000256" key="11">
    <source>
        <dbReference type="ARBA" id="ARBA00035703"/>
    </source>
</evidence>
<keyword evidence="7 15" id="KW-1133">Transmembrane helix</keyword>
<dbReference type="Proteomes" id="UP000029999">
    <property type="component" value="Unassembled WGS sequence"/>
</dbReference>
<dbReference type="GO" id="GO:0051301">
    <property type="term" value="P:cell division"/>
    <property type="evidence" value="ECO:0007669"/>
    <property type="project" value="UniProtKB-KW"/>
</dbReference>
<evidence type="ECO:0000256" key="13">
    <source>
        <dbReference type="SAM" id="Coils"/>
    </source>
</evidence>
<evidence type="ECO:0000313" key="16">
    <source>
        <dbReference type="EMBL" id="KGM07480.1"/>
    </source>
</evidence>
<keyword evidence="2" id="KW-1003">Cell membrane</keyword>
<evidence type="ECO:0000256" key="8">
    <source>
        <dbReference type="ARBA" id="ARBA00023136"/>
    </source>
</evidence>
<comment type="similarity">
    <text evidence="10">Belongs to the ZapG family.</text>
</comment>
<evidence type="ECO:0000256" key="7">
    <source>
        <dbReference type="ARBA" id="ARBA00022989"/>
    </source>
</evidence>
<keyword evidence="13" id="KW-0175">Coiled coil</keyword>
<accession>A0A0A0BHV9</accession>
<feature type="transmembrane region" description="Helical" evidence="15">
    <location>
        <begin position="6"/>
        <end position="25"/>
    </location>
</feature>
<reference evidence="16 17" key="1">
    <citation type="submission" date="2014-09" db="EMBL/GenBank/DDBJ databases">
        <authorList>
            <person name="Grob C."/>
            <person name="Taubert M."/>
            <person name="Howat A.M."/>
            <person name="Burns O.J."/>
            <person name="Dixon J.L."/>
            <person name="Chen Y."/>
            <person name="Murrell J.C."/>
        </authorList>
    </citation>
    <scope>NUCLEOTIDE SEQUENCE [LARGE SCALE GENOMIC DNA]</scope>
    <source>
        <strain evidence="16">L4</strain>
    </source>
</reference>
<evidence type="ECO:0000313" key="17">
    <source>
        <dbReference type="Proteomes" id="UP000029999"/>
    </source>
</evidence>
<comment type="caution">
    <text evidence="16">The sequence shown here is derived from an EMBL/GenBank/DDBJ whole genome shotgun (WGS) entry which is preliminary data.</text>
</comment>